<reference evidence="3 4" key="1">
    <citation type="submission" date="2017-07" db="EMBL/GenBank/DDBJ databases">
        <title>Leptospira spp. isolated from tropical soils.</title>
        <authorList>
            <person name="Thibeaux R."/>
            <person name="Iraola G."/>
            <person name="Ferres I."/>
            <person name="Bierque E."/>
            <person name="Girault D."/>
            <person name="Soupe-Gilbert M.-E."/>
            <person name="Picardeau M."/>
            <person name="Goarant C."/>
        </authorList>
    </citation>
    <scope>NUCLEOTIDE SEQUENCE [LARGE SCALE GENOMIC DNA]</scope>
    <source>
        <strain evidence="1 4">FH2-B-C1</strain>
        <strain evidence="2 3">FH2-B-D1</strain>
    </source>
</reference>
<dbReference type="EMBL" id="NPDU01000014">
    <property type="protein sequence ID" value="PJZ62574.1"/>
    <property type="molecule type" value="Genomic_DNA"/>
</dbReference>
<evidence type="ECO:0000313" key="4">
    <source>
        <dbReference type="Proteomes" id="UP000232188"/>
    </source>
</evidence>
<evidence type="ECO:0000313" key="2">
    <source>
        <dbReference type="EMBL" id="PJZ62574.1"/>
    </source>
</evidence>
<dbReference type="RefSeq" id="WP_100785877.1">
    <property type="nucleotide sequence ID" value="NZ_NPDU01000014.1"/>
</dbReference>
<comment type="caution">
    <text evidence="1">The sequence shown here is derived from an EMBL/GenBank/DDBJ whole genome shotgun (WGS) entry which is preliminary data.</text>
</comment>
<dbReference type="InterPro" id="IPR010865">
    <property type="entry name" value="DUF1499"/>
</dbReference>
<evidence type="ECO:0000313" key="1">
    <source>
        <dbReference type="EMBL" id="PJZ53017.1"/>
    </source>
</evidence>
<accession>A0A2M9YNA0</accession>
<sequence>MKNRSFLQSRAIPYPLETPQSNVRQLNFGFDRIRNLFFCDGARSSYKKRTLLLVSVSLSILVQCNGTRPTTLGAQNGKLGLCPQTPNCVSSFVPESDAEHNIKPLSYKGTPEEGKAKLKAAIGEIARTEIIKEDSNYLYVEFTSLIWRFIDDVEFLFDPNSSTIHVRSASRLGKSDLGVNRKRIEAIREKISKLEN</sequence>
<dbReference type="Proteomes" id="UP000232149">
    <property type="component" value="Unassembled WGS sequence"/>
</dbReference>
<proteinExistence type="predicted"/>
<dbReference type="Pfam" id="PF07386">
    <property type="entry name" value="DUF1499"/>
    <property type="match status" value="1"/>
</dbReference>
<dbReference type="PANTHER" id="PTHR34801">
    <property type="entry name" value="EXPRESSED PROTEIN"/>
    <property type="match status" value="1"/>
</dbReference>
<dbReference type="Proteomes" id="UP000232188">
    <property type="component" value="Unassembled WGS sequence"/>
</dbReference>
<dbReference type="EMBL" id="NPDV01000009">
    <property type="protein sequence ID" value="PJZ53017.1"/>
    <property type="molecule type" value="Genomic_DNA"/>
</dbReference>
<protein>
    <recommendedName>
        <fullName evidence="5">DUF1499 domain-containing protein</fullName>
    </recommendedName>
</protein>
<organism evidence="1 4">
    <name type="scientific">Leptospira adleri</name>
    <dbReference type="NCBI Taxonomy" id="2023186"/>
    <lineage>
        <taxon>Bacteria</taxon>
        <taxon>Pseudomonadati</taxon>
        <taxon>Spirochaetota</taxon>
        <taxon>Spirochaetia</taxon>
        <taxon>Leptospirales</taxon>
        <taxon>Leptospiraceae</taxon>
        <taxon>Leptospira</taxon>
    </lineage>
</organism>
<dbReference type="PANTHER" id="PTHR34801:SF6">
    <property type="entry name" value="SLL1620 PROTEIN"/>
    <property type="match status" value="1"/>
</dbReference>
<dbReference type="AlphaFoldDB" id="A0A2M9YNA0"/>
<keyword evidence="3" id="KW-1185">Reference proteome</keyword>
<evidence type="ECO:0000313" key="3">
    <source>
        <dbReference type="Proteomes" id="UP000232149"/>
    </source>
</evidence>
<gene>
    <name evidence="2" type="ORF">CH376_07165</name>
    <name evidence="1" type="ORF">CH380_11385</name>
</gene>
<evidence type="ECO:0008006" key="5">
    <source>
        <dbReference type="Google" id="ProtNLM"/>
    </source>
</evidence>
<name>A0A2M9YNA0_9LEPT</name>